<dbReference type="PANTHER" id="PTHR33221">
    <property type="entry name" value="WINGED HELIX-TURN-HELIX TRANSCRIPTIONAL REGULATOR, RRF2 FAMILY"/>
    <property type="match status" value="1"/>
</dbReference>
<dbReference type="SUPFAM" id="SSF46785">
    <property type="entry name" value="Winged helix' DNA-binding domain"/>
    <property type="match status" value="1"/>
</dbReference>
<gene>
    <name evidence="2" type="ORF">GCM10009836_35780</name>
</gene>
<dbReference type="PANTHER" id="PTHR33221:SF5">
    <property type="entry name" value="HTH-TYPE TRANSCRIPTIONAL REGULATOR ISCR"/>
    <property type="match status" value="1"/>
</dbReference>
<keyword evidence="3" id="KW-1185">Reference proteome</keyword>
<dbReference type="NCBIfam" id="TIGR00738">
    <property type="entry name" value="rrf2_super"/>
    <property type="match status" value="1"/>
</dbReference>
<evidence type="ECO:0000313" key="2">
    <source>
        <dbReference type="EMBL" id="GAA1852529.1"/>
    </source>
</evidence>
<accession>A0ABN2N4V8</accession>
<dbReference type="PROSITE" id="PS51197">
    <property type="entry name" value="HTH_RRF2_2"/>
    <property type="match status" value="1"/>
</dbReference>
<comment type="caution">
    <text evidence="2">The sequence shown here is derived from an EMBL/GenBank/DDBJ whole genome shotgun (WGS) entry which is preliminary data.</text>
</comment>
<dbReference type="Gene3D" id="1.10.10.10">
    <property type="entry name" value="Winged helix-like DNA-binding domain superfamily/Winged helix DNA-binding domain"/>
    <property type="match status" value="1"/>
</dbReference>
<dbReference type="InterPro" id="IPR036388">
    <property type="entry name" value="WH-like_DNA-bd_sf"/>
</dbReference>
<dbReference type="InterPro" id="IPR036390">
    <property type="entry name" value="WH_DNA-bd_sf"/>
</dbReference>
<keyword evidence="1" id="KW-0238">DNA-binding</keyword>
<name>A0ABN2N4V8_9PSEU</name>
<sequence length="156" mass="16874">MRISAKADYALRALIELAQATDGAPLRSEAIAAAQEVPHKFLEAILGDLRKTGFVSSQRGGDGGYRLRRPAEEIQVAHVLRAIDGPLTEIRGGCPEDATYNSSAAALQLVWVALRVNIRTVLEGVTIAQLAAGGVPPEIEKLTEDPDAWRTHWVIR</sequence>
<dbReference type="InterPro" id="IPR000944">
    <property type="entry name" value="Tscrpt_reg_Rrf2"/>
</dbReference>
<organism evidence="2 3">
    <name type="scientific">Pseudonocardia ailaonensis</name>
    <dbReference type="NCBI Taxonomy" id="367279"/>
    <lineage>
        <taxon>Bacteria</taxon>
        <taxon>Bacillati</taxon>
        <taxon>Actinomycetota</taxon>
        <taxon>Actinomycetes</taxon>
        <taxon>Pseudonocardiales</taxon>
        <taxon>Pseudonocardiaceae</taxon>
        <taxon>Pseudonocardia</taxon>
    </lineage>
</organism>
<evidence type="ECO:0000313" key="3">
    <source>
        <dbReference type="Proteomes" id="UP001500449"/>
    </source>
</evidence>
<proteinExistence type="predicted"/>
<evidence type="ECO:0000256" key="1">
    <source>
        <dbReference type="ARBA" id="ARBA00023125"/>
    </source>
</evidence>
<reference evidence="2 3" key="1">
    <citation type="journal article" date="2019" name="Int. J. Syst. Evol. Microbiol.">
        <title>The Global Catalogue of Microorganisms (GCM) 10K type strain sequencing project: providing services to taxonomists for standard genome sequencing and annotation.</title>
        <authorList>
            <consortium name="The Broad Institute Genomics Platform"/>
            <consortium name="The Broad Institute Genome Sequencing Center for Infectious Disease"/>
            <person name="Wu L."/>
            <person name="Ma J."/>
        </authorList>
    </citation>
    <scope>NUCLEOTIDE SEQUENCE [LARGE SCALE GENOMIC DNA]</scope>
    <source>
        <strain evidence="2 3">JCM 16009</strain>
    </source>
</reference>
<dbReference type="RefSeq" id="WP_344418029.1">
    <property type="nucleotide sequence ID" value="NZ_BAAAQK010000009.1"/>
</dbReference>
<dbReference type="EMBL" id="BAAAQK010000009">
    <property type="protein sequence ID" value="GAA1852529.1"/>
    <property type="molecule type" value="Genomic_DNA"/>
</dbReference>
<dbReference type="Proteomes" id="UP001500449">
    <property type="component" value="Unassembled WGS sequence"/>
</dbReference>
<protein>
    <submittedName>
        <fullName evidence="2">Rrf2 family transcriptional regulator</fullName>
    </submittedName>
</protein>
<dbReference type="Pfam" id="PF02082">
    <property type="entry name" value="Rrf2"/>
    <property type="match status" value="1"/>
</dbReference>